<dbReference type="EMBL" id="FOHA01000001">
    <property type="protein sequence ID" value="SER54506.1"/>
    <property type="molecule type" value="Genomic_DNA"/>
</dbReference>
<name>A0A1H9Q1N8_9LACT</name>
<dbReference type="STRING" id="142588.SAMN04488559_101301"/>
<feature type="chain" id="PRO_5011509060" evidence="3">
    <location>
        <begin position="28"/>
        <end position="388"/>
    </location>
</feature>
<dbReference type="Pfam" id="PF24547">
    <property type="entry name" value="DUF7601"/>
    <property type="match status" value="1"/>
</dbReference>
<dbReference type="Gene3D" id="2.60.40.1140">
    <property type="entry name" value="Collagen-binding surface protein Cna, B-type domain"/>
    <property type="match status" value="1"/>
</dbReference>
<evidence type="ECO:0000259" key="5">
    <source>
        <dbReference type="Pfam" id="PF24547"/>
    </source>
</evidence>
<organism evidence="6 7">
    <name type="scientific">Isobaculum melis</name>
    <dbReference type="NCBI Taxonomy" id="142588"/>
    <lineage>
        <taxon>Bacteria</taxon>
        <taxon>Bacillati</taxon>
        <taxon>Bacillota</taxon>
        <taxon>Bacilli</taxon>
        <taxon>Lactobacillales</taxon>
        <taxon>Carnobacteriaceae</taxon>
        <taxon>Isobaculum</taxon>
    </lineage>
</organism>
<dbReference type="Pfam" id="PF12892">
    <property type="entry name" value="FctA"/>
    <property type="match status" value="1"/>
</dbReference>
<reference evidence="6 7" key="1">
    <citation type="submission" date="2016-10" db="EMBL/GenBank/DDBJ databases">
        <authorList>
            <person name="de Groot N.N."/>
        </authorList>
    </citation>
    <scope>NUCLEOTIDE SEQUENCE [LARGE SCALE GENOMIC DNA]</scope>
    <source>
        <strain evidence="6 7">DSM 13760</strain>
    </source>
</reference>
<feature type="signal peptide" evidence="3">
    <location>
        <begin position="1"/>
        <end position="27"/>
    </location>
</feature>
<accession>A0A1H9Q1N8</accession>
<dbReference type="Gene3D" id="2.60.40.3050">
    <property type="match status" value="1"/>
</dbReference>
<evidence type="ECO:0000259" key="4">
    <source>
        <dbReference type="Pfam" id="PF12892"/>
    </source>
</evidence>
<feature type="domain" description="Streptococcal pilin isopeptide linkage" evidence="4">
    <location>
        <begin position="54"/>
        <end position="211"/>
    </location>
</feature>
<keyword evidence="2" id="KW-0472">Membrane</keyword>
<proteinExistence type="predicted"/>
<dbReference type="AlphaFoldDB" id="A0A1H9Q1N8"/>
<dbReference type="InterPro" id="IPR022464">
    <property type="entry name" value="Strep_pil_isopept_link"/>
</dbReference>
<dbReference type="InterPro" id="IPR038174">
    <property type="entry name" value="Strep_pil_link_sf"/>
</dbReference>
<feature type="region of interest" description="Disordered" evidence="1">
    <location>
        <begin position="169"/>
        <end position="197"/>
    </location>
</feature>
<protein>
    <submittedName>
        <fullName evidence="6">Uncharacterized protein</fullName>
    </submittedName>
</protein>
<gene>
    <name evidence="6" type="ORF">SAMN04488559_101301</name>
</gene>
<dbReference type="Proteomes" id="UP000198948">
    <property type="component" value="Unassembled WGS sequence"/>
</dbReference>
<keyword evidence="2" id="KW-1133">Transmembrane helix</keyword>
<evidence type="ECO:0000313" key="6">
    <source>
        <dbReference type="EMBL" id="SER54506.1"/>
    </source>
</evidence>
<dbReference type="RefSeq" id="WP_092649534.1">
    <property type="nucleotide sequence ID" value="NZ_FOHA01000001.1"/>
</dbReference>
<keyword evidence="2" id="KW-0812">Transmembrane</keyword>
<keyword evidence="3" id="KW-0732">Signal</keyword>
<feature type="transmembrane region" description="Helical" evidence="2">
    <location>
        <begin position="363"/>
        <end position="381"/>
    </location>
</feature>
<dbReference type="OrthoDB" id="3191594at2"/>
<evidence type="ECO:0000256" key="2">
    <source>
        <dbReference type="SAM" id="Phobius"/>
    </source>
</evidence>
<feature type="domain" description="DUF7601" evidence="5">
    <location>
        <begin position="229"/>
        <end position="330"/>
    </location>
</feature>
<evidence type="ECO:0000256" key="3">
    <source>
        <dbReference type="SAM" id="SignalP"/>
    </source>
</evidence>
<evidence type="ECO:0000313" key="7">
    <source>
        <dbReference type="Proteomes" id="UP000198948"/>
    </source>
</evidence>
<dbReference type="InterPro" id="IPR055382">
    <property type="entry name" value="DUF7601"/>
</dbReference>
<evidence type="ECO:0000256" key="1">
    <source>
        <dbReference type="SAM" id="MobiDB-lite"/>
    </source>
</evidence>
<keyword evidence="7" id="KW-1185">Reference proteome</keyword>
<sequence length="388" mass="41017">MNKRLGKILTFAVVLGLGVLSSIPVFAADPATPEPSVVLTKTLVTPDKTVVTAPNVFNFEFEVVEDSFTPHGATTPDTSVTVPDITDQVVSFTPATDLGTTVDGTTTTYKQTGNLLEGITFPEAGVYKYLITEKTGTYVVDPATEELVYSTASYTLYVYVSRDADGNSIVDGGTVEDEDGKKVDPAPTTPLPGGGSNEVEAANGFNFTNIYRKQAGSITPPDPNNPEAGLVISKTITGDLSNTADEFTYSFLLADTPLVSGETYILSTPTGDITITPGTAATFTLKGGEQALLLNAPAGLSFRVVETDFGYYTPSNALELNGVTTTAESNVIAGGILGENSNRTDYTNNWETTTPTGIILNNLPYVILIAVAMTGFGAYIVNKRRHRA</sequence>